<dbReference type="RefSeq" id="WP_174991252.1">
    <property type="nucleotide sequence ID" value="NZ_CABVPX010000001.1"/>
</dbReference>
<feature type="region of interest" description="Disordered" evidence="1">
    <location>
        <begin position="1"/>
        <end position="22"/>
    </location>
</feature>
<dbReference type="EMBL" id="CP109822">
    <property type="protein sequence ID" value="XAE50421.1"/>
    <property type="molecule type" value="Genomic_DNA"/>
</dbReference>
<accession>A0ABZ3DMM2</accession>
<organism evidence="2 3">
    <name type="scientific">Burkholderia arboris</name>
    <dbReference type="NCBI Taxonomy" id="488730"/>
    <lineage>
        <taxon>Bacteria</taxon>
        <taxon>Pseudomonadati</taxon>
        <taxon>Pseudomonadota</taxon>
        <taxon>Betaproteobacteria</taxon>
        <taxon>Burkholderiales</taxon>
        <taxon>Burkholderiaceae</taxon>
        <taxon>Burkholderia</taxon>
        <taxon>Burkholderia cepacia complex</taxon>
    </lineage>
</organism>
<sequence length="70" mass="7652">MSTNFHAGCAGENPDSGNGETGMRIKIARKSRGILSMNEMASRGMRVQLRQAARLIGGALSKDDERKRYP</sequence>
<dbReference type="Proteomes" id="UP001448498">
    <property type="component" value="Chromosome 3"/>
</dbReference>
<evidence type="ECO:0000313" key="3">
    <source>
        <dbReference type="Proteomes" id="UP001448498"/>
    </source>
</evidence>
<name>A0ABZ3DMM2_9BURK</name>
<keyword evidence="3" id="KW-1185">Reference proteome</keyword>
<gene>
    <name evidence="2" type="ORF">OHZ10_28440</name>
</gene>
<protein>
    <recommendedName>
        <fullName evidence="4">XRE family transcriptional regulator</fullName>
    </recommendedName>
</protein>
<proteinExistence type="predicted"/>
<evidence type="ECO:0000256" key="1">
    <source>
        <dbReference type="SAM" id="MobiDB-lite"/>
    </source>
</evidence>
<reference evidence="2 3" key="1">
    <citation type="submission" date="2022-10" db="EMBL/GenBank/DDBJ databases">
        <title>Genomic of Burkholderia cepacia PN-1.</title>
        <authorList>
            <person name="Yang Y."/>
            <person name="Guan H."/>
            <person name="Huang J."/>
        </authorList>
    </citation>
    <scope>NUCLEOTIDE SEQUENCE [LARGE SCALE GENOMIC DNA]</scope>
    <source>
        <strain evidence="2 3">PN-1</strain>
    </source>
</reference>
<evidence type="ECO:0000313" key="2">
    <source>
        <dbReference type="EMBL" id="XAE50421.1"/>
    </source>
</evidence>
<evidence type="ECO:0008006" key="4">
    <source>
        <dbReference type="Google" id="ProtNLM"/>
    </source>
</evidence>